<gene>
    <name evidence="4" type="ORF">ETX26_06375</name>
</gene>
<proteinExistence type="predicted"/>
<dbReference type="GO" id="GO:0016989">
    <property type="term" value="F:sigma factor antagonist activity"/>
    <property type="evidence" value="ECO:0007669"/>
    <property type="project" value="TreeGrafter"/>
</dbReference>
<dbReference type="Proteomes" id="UP000293623">
    <property type="component" value="Unassembled WGS sequence"/>
</dbReference>
<dbReference type="InterPro" id="IPR006860">
    <property type="entry name" value="FecR"/>
</dbReference>
<evidence type="ECO:0000313" key="5">
    <source>
        <dbReference type="Proteomes" id="UP000293623"/>
    </source>
</evidence>
<evidence type="ECO:0000256" key="1">
    <source>
        <dbReference type="SAM" id="Phobius"/>
    </source>
</evidence>
<keyword evidence="1" id="KW-0472">Membrane</keyword>
<protein>
    <submittedName>
        <fullName evidence="4">DUF4880 domain-containing protein</fullName>
    </submittedName>
</protein>
<keyword evidence="1" id="KW-1133">Transmembrane helix</keyword>
<feature type="domain" description="FecR protein" evidence="2">
    <location>
        <begin position="150"/>
        <end position="239"/>
    </location>
</feature>
<dbReference type="OrthoDB" id="9798846at2"/>
<comment type="caution">
    <text evidence="4">The sequence shown here is derived from an EMBL/GenBank/DDBJ whole genome shotgun (WGS) entry which is preliminary data.</text>
</comment>
<name>A0A4Q2KLW8_9SPHN</name>
<accession>A0A4Q2KLW8</accession>
<dbReference type="EMBL" id="SDPV01000001">
    <property type="protein sequence ID" value="RXZ66318.1"/>
    <property type="molecule type" value="Genomic_DNA"/>
</dbReference>
<dbReference type="PANTHER" id="PTHR30273:SF2">
    <property type="entry name" value="PROTEIN FECR"/>
    <property type="match status" value="1"/>
</dbReference>
<sequence>MRSRSGLPKLWCHSRPGCGTSDECWPPLTGRAEAEAAVWFARLGDDARSPEGHCGLASWRGERPANAAALAEMEALWSDLEHVAALSFYSSGVAAARAADPQRGGEGGRAGSGLTRARTWPVAAGIAAAVATLMLVFAWHLRITSPTIFETPVGGRQVASLPDASRVTLNTNSRLSARFTGSERLIMLDRGEALFEVSKDPDRPFVVQTRLGRVTALGTKFVVRDWQDVMEVTLLSGSVLVDPQKSGQASFIMAPGQRVRLGVTGSATVDKPSLPAVTAWRDGRLILQDMSAVAAVREMNRYGRKPITLDPSVSTEQCQVSGVFRVADTERFANSLARICGLRLVRLDDRYLIEP</sequence>
<dbReference type="InterPro" id="IPR012373">
    <property type="entry name" value="Ferrdict_sens_TM"/>
</dbReference>
<organism evidence="4 5">
    <name type="scientific">Pelagerythrobacter rhizovicinus</name>
    <dbReference type="NCBI Taxonomy" id="2268576"/>
    <lineage>
        <taxon>Bacteria</taxon>
        <taxon>Pseudomonadati</taxon>
        <taxon>Pseudomonadota</taxon>
        <taxon>Alphaproteobacteria</taxon>
        <taxon>Sphingomonadales</taxon>
        <taxon>Erythrobacteraceae</taxon>
        <taxon>Pelagerythrobacter</taxon>
    </lineage>
</organism>
<dbReference type="PANTHER" id="PTHR30273">
    <property type="entry name" value="PERIPLASMIC SIGNAL SENSOR AND SIGMA FACTOR ACTIVATOR FECR-RELATED"/>
    <property type="match status" value="1"/>
</dbReference>
<evidence type="ECO:0000259" key="2">
    <source>
        <dbReference type="Pfam" id="PF04773"/>
    </source>
</evidence>
<feature type="transmembrane region" description="Helical" evidence="1">
    <location>
        <begin position="119"/>
        <end position="141"/>
    </location>
</feature>
<dbReference type="PIRSF" id="PIRSF018266">
    <property type="entry name" value="FecR"/>
    <property type="match status" value="1"/>
</dbReference>
<dbReference type="Pfam" id="PF16220">
    <property type="entry name" value="DUF4880"/>
    <property type="match status" value="1"/>
</dbReference>
<evidence type="ECO:0000259" key="3">
    <source>
        <dbReference type="Pfam" id="PF16220"/>
    </source>
</evidence>
<dbReference type="Gene3D" id="2.60.120.1440">
    <property type="match status" value="1"/>
</dbReference>
<feature type="domain" description="FecR N-terminal" evidence="3">
    <location>
        <begin position="35"/>
        <end position="76"/>
    </location>
</feature>
<dbReference type="Pfam" id="PF04773">
    <property type="entry name" value="FecR"/>
    <property type="match status" value="1"/>
</dbReference>
<keyword evidence="5" id="KW-1185">Reference proteome</keyword>
<dbReference type="AlphaFoldDB" id="A0A4Q2KLW8"/>
<dbReference type="InterPro" id="IPR032623">
    <property type="entry name" value="FecR_N"/>
</dbReference>
<reference evidence="4 5" key="1">
    <citation type="submission" date="2019-01" db="EMBL/GenBank/DDBJ databases">
        <title>Altererythrobacter rhizovicinus sp. nov., isolated from the rhizosphere soil of Haloxylon ammodendron.</title>
        <authorList>
            <person name="Li H.-P."/>
            <person name="Gou J.-Y."/>
            <person name="Yao D."/>
            <person name="Han Q.-Q."/>
            <person name="Shao K.-Z."/>
            <person name="Zhao Q."/>
            <person name="Zhang J.-L."/>
        </authorList>
    </citation>
    <scope>NUCLEOTIDE SEQUENCE [LARGE SCALE GENOMIC DNA]</scope>
    <source>
        <strain evidence="4 5">AY-3R</strain>
    </source>
</reference>
<keyword evidence="1" id="KW-0812">Transmembrane</keyword>
<evidence type="ECO:0000313" key="4">
    <source>
        <dbReference type="EMBL" id="RXZ66318.1"/>
    </source>
</evidence>